<evidence type="ECO:0000313" key="4">
    <source>
        <dbReference type="EMBL" id="AXL22119.1"/>
    </source>
</evidence>
<sequence length="558" mass="62595">MKHTSRLRTLCLASLLAVSLQVVVAASGGEAVSEQAVPDRGPWAAIPRAAIPAAAEHPASMAIREEEGRWLVSEKALQEYGLYKADAKKGTYWLRLPPAKDGSVLWKDMQAALRLPARQSDGETSLNIRRIYRTMGLSLTWEEGKRELMRPVSPTRIAPALRSLEDSNRTAVSTNADTKKEKKKNKKNRKKKERKMGLVLFWDPLMQGDENLPSLDTAQPVMSPCAFRLTDKGVALRHDDFAMLADAYAAKGYAMWPLIDNNFDPALTHAVLSDDKLQDTMIKELIGYALLYDFKGYNIDFENINYADKDKLTAFVGRLSRACRAYGLKLSMDVTPISNSMNWSRVYDRAALAPHLDYLMIMAYDQFSRTSDVAGPVASYPWVEKAVQNVTAIVPAEKVVLGMPLYMRLWYETTEEQDLPLDINEWPPVAGTEGAAEKNAAAEVLAPQRKNEAKGKTAVSKEAKPKKPVLLVRTLPMSASGLLLEKYKDYVTWNDELGLYYMDLPLTTGRVQVWFEDEKSLTEKAKLITKYNLGGASFWRKGFEAPHFWQSFAPQELT</sequence>
<reference evidence="4 5" key="1">
    <citation type="submission" date="2018-05" db="EMBL/GenBank/DDBJ databases">
        <title>Complete genome sequence of Megasphaera sp. AJH120T, isolated from the ceca of a chicken.</title>
        <authorList>
            <person name="Maki J."/>
            <person name="Looft T."/>
        </authorList>
    </citation>
    <scope>NUCLEOTIDE SEQUENCE [LARGE SCALE GENOMIC DNA]</scope>
    <source>
        <strain evidence="4 5">AJH120</strain>
    </source>
</reference>
<dbReference type="Proteomes" id="UP000254337">
    <property type="component" value="Chromosome"/>
</dbReference>
<proteinExistence type="predicted"/>
<dbReference type="AlphaFoldDB" id="A0A346B1X6"/>
<dbReference type="PANTHER" id="PTHR46066:SF2">
    <property type="entry name" value="CHITINASE DOMAIN-CONTAINING PROTEIN 1"/>
    <property type="match status" value="1"/>
</dbReference>
<dbReference type="KEGG" id="meg:DKB62_11410"/>
<dbReference type="Gene3D" id="3.10.50.10">
    <property type="match status" value="1"/>
</dbReference>
<evidence type="ECO:0000256" key="2">
    <source>
        <dbReference type="SAM" id="SignalP"/>
    </source>
</evidence>
<dbReference type="GO" id="GO:0008061">
    <property type="term" value="F:chitin binding"/>
    <property type="evidence" value="ECO:0007669"/>
    <property type="project" value="InterPro"/>
</dbReference>
<dbReference type="GO" id="GO:0005975">
    <property type="term" value="P:carbohydrate metabolic process"/>
    <property type="evidence" value="ECO:0007669"/>
    <property type="project" value="InterPro"/>
</dbReference>
<feature type="signal peptide" evidence="2">
    <location>
        <begin position="1"/>
        <end position="25"/>
    </location>
</feature>
<feature type="compositionally biased region" description="Basic residues" evidence="1">
    <location>
        <begin position="181"/>
        <end position="192"/>
    </location>
</feature>
<feature type="chain" id="PRO_5017071258" description="GH18 domain-containing protein" evidence="2">
    <location>
        <begin position="26"/>
        <end position="558"/>
    </location>
</feature>
<dbReference type="SMART" id="SM00636">
    <property type="entry name" value="Glyco_18"/>
    <property type="match status" value="1"/>
</dbReference>
<dbReference type="RefSeq" id="WP_107195294.1">
    <property type="nucleotide sequence ID" value="NZ_CP029462.1"/>
</dbReference>
<dbReference type="InterPro" id="IPR017853">
    <property type="entry name" value="GH"/>
</dbReference>
<dbReference type="Gene3D" id="3.20.20.80">
    <property type="entry name" value="Glycosidases"/>
    <property type="match status" value="1"/>
</dbReference>
<keyword evidence="5" id="KW-1185">Reference proteome</keyword>
<dbReference type="SUPFAM" id="SSF51445">
    <property type="entry name" value="(Trans)glycosidases"/>
    <property type="match status" value="1"/>
</dbReference>
<dbReference type="InterPro" id="IPR001223">
    <property type="entry name" value="Glyco_hydro18_cat"/>
</dbReference>
<protein>
    <recommendedName>
        <fullName evidence="3">GH18 domain-containing protein</fullName>
    </recommendedName>
</protein>
<dbReference type="PROSITE" id="PS51910">
    <property type="entry name" value="GH18_2"/>
    <property type="match status" value="1"/>
</dbReference>
<dbReference type="InterPro" id="IPR011583">
    <property type="entry name" value="Chitinase_II/V-like_cat"/>
</dbReference>
<gene>
    <name evidence="4" type="ORF">DKB62_11410</name>
</gene>
<dbReference type="Pfam" id="PF00704">
    <property type="entry name" value="Glyco_hydro_18"/>
    <property type="match status" value="1"/>
</dbReference>
<organism evidence="4 5">
    <name type="scientific">Megasphaera stantonii</name>
    <dbReference type="NCBI Taxonomy" id="2144175"/>
    <lineage>
        <taxon>Bacteria</taxon>
        <taxon>Bacillati</taxon>
        <taxon>Bacillota</taxon>
        <taxon>Negativicutes</taxon>
        <taxon>Veillonellales</taxon>
        <taxon>Veillonellaceae</taxon>
        <taxon>Megasphaera</taxon>
    </lineage>
</organism>
<dbReference type="PANTHER" id="PTHR46066">
    <property type="entry name" value="CHITINASE DOMAIN-CONTAINING PROTEIN 1 FAMILY MEMBER"/>
    <property type="match status" value="1"/>
</dbReference>
<dbReference type="OrthoDB" id="9775889at2"/>
<dbReference type="EMBL" id="CP029462">
    <property type="protein sequence ID" value="AXL22119.1"/>
    <property type="molecule type" value="Genomic_DNA"/>
</dbReference>
<evidence type="ECO:0000259" key="3">
    <source>
        <dbReference type="PROSITE" id="PS51910"/>
    </source>
</evidence>
<keyword evidence="2" id="KW-0732">Signal</keyword>
<feature type="domain" description="GH18" evidence="3">
    <location>
        <begin position="196"/>
        <end position="558"/>
    </location>
</feature>
<evidence type="ECO:0000313" key="5">
    <source>
        <dbReference type="Proteomes" id="UP000254337"/>
    </source>
</evidence>
<name>A0A346B1X6_9FIRM</name>
<accession>A0A346B1X6</accession>
<dbReference type="InterPro" id="IPR029070">
    <property type="entry name" value="Chitinase_insertion_sf"/>
</dbReference>
<evidence type="ECO:0000256" key="1">
    <source>
        <dbReference type="SAM" id="MobiDB-lite"/>
    </source>
</evidence>
<feature type="region of interest" description="Disordered" evidence="1">
    <location>
        <begin position="161"/>
        <end position="192"/>
    </location>
</feature>